<evidence type="ECO:0000256" key="1">
    <source>
        <dbReference type="ARBA" id="ARBA00001957"/>
    </source>
</evidence>
<dbReference type="InterPro" id="IPR000873">
    <property type="entry name" value="AMP-dep_synth/lig_dom"/>
</dbReference>
<dbReference type="Gene3D" id="3.40.50.12780">
    <property type="entry name" value="N-terminal domain of ligase-like"/>
    <property type="match status" value="4"/>
</dbReference>
<accession>A0A2I1R8T6</accession>
<gene>
    <name evidence="6" type="ORF">CYJ73_10555</name>
</gene>
<feature type="region of interest" description="Disordered" evidence="4">
    <location>
        <begin position="4097"/>
        <end position="4118"/>
    </location>
</feature>
<dbReference type="InterPro" id="IPR042099">
    <property type="entry name" value="ANL_N_sf"/>
</dbReference>
<feature type="domain" description="Carrier" evidence="5">
    <location>
        <begin position="3650"/>
        <end position="3727"/>
    </location>
</feature>
<dbReference type="PANTHER" id="PTHR45527:SF1">
    <property type="entry name" value="FATTY ACID SYNTHASE"/>
    <property type="match status" value="1"/>
</dbReference>
<dbReference type="Pfam" id="PF13193">
    <property type="entry name" value="AMP-binding_C"/>
    <property type="match status" value="1"/>
</dbReference>
<dbReference type="NCBIfam" id="TIGR01733">
    <property type="entry name" value="AA-adenyl-dom"/>
    <property type="match status" value="3"/>
</dbReference>
<dbReference type="InterPro" id="IPR010071">
    <property type="entry name" value="AA_adenyl_dom"/>
</dbReference>
<dbReference type="SMART" id="SM00824">
    <property type="entry name" value="PKS_TE"/>
    <property type="match status" value="1"/>
</dbReference>
<dbReference type="GO" id="GO:0008610">
    <property type="term" value="P:lipid biosynthetic process"/>
    <property type="evidence" value="ECO:0007669"/>
    <property type="project" value="UniProtKB-ARBA"/>
</dbReference>
<dbReference type="UniPathway" id="UPA00011"/>
<dbReference type="CDD" id="cd05930">
    <property type="entry name" value="A_NRPS"/>
    <property type="match status" value="2"/>
</dbReference>
<dbReference type="Pfam" id="PF00550">
    <property type="entry name" value="PP-binding"/>
    <property type="match status" value="5"/>
</dbReference>
<evidence type="ECO:0000313" key="6">
    <source>
        <dbReference type="EMBL" id="PKZ65526.1"/>
    </source>
</evidence>
<dbReference type="Gene3D" id="3.30.559.30">
    <property type="entry name" value="Nonribosomal peptide synthetase, condensation domain"/>
    <property type="match status" value="5"/>
</dbReference>
<dbReference type="InterPro" id="IPR006162">
    <property type="entry name" value="Ppantetheine_attach_site"/>
</dbReference>
<dbReference type="Pfam" id="PF00975">
    <property type="entry name" value="Thioesterase"/>
    <property type="match status" value="1"/>
</dbReference>
<dbReference type="InterPro" id="IPR009081">
    <property type="entry name" value="PP-bd_ACP"/>
</dbReference>
<feature type="region of interest" description="Disordered" evidence="4">
    <location>
        <begin position="2290"/>
        <end position="2322"/>
    </location>
</feature>
<dbReference type="GO" id="GO:0043041">
    <property type="term" value="P:amino acid activation for nonribosomal peptide biosynthetic process"/>
    <property type="evidence" value="ECO:0007669"/>
    <property type="project" value="TreeGrafter"/>
</dbReference>
<dbReference type="RefSeq" id="WP_101820134.1">
    <property type="nucleotide sequence ID" value="NZ_PKJC01000006.1"/>
</dbReference>
<evidence type="ECO:0000313" key="7">
    <source>
        <dbReference type="Proteomes" id="UP000234662"/>
    </source>
</evidence>
<dbReference type="Gene3D" id="1.10.1200.10">
    <property type="entry name" value="ACP-like"/>
    <property type="match status" value="4"/>
</dbReference>
<dbReference type="SUPFAM" id="SSF52777">
    <property type="entry name" value="CoA-dependent acyltransferases"/>
    <property type="match status" value="10"/>
</dbReference>
<dbReference type="InterPro" id="IPR020845">
    <property type="entry name" value="AMP-binding_CS"/>
</dbReference>
<dbReference type="Gene3D" id="3.30.559.10">
    <property type="entry name" value="Chloramphenicol acetyltransferase-like domain"/>
    <property type="match status" value="5"/>
</dbReference>
<feature type="domain" description="Carrier" evidence="5">
    <location>
        <begin position="977"/>
        <end position="1052"/>
    </location>
</feature>
<dbReference type="SUPFAM" id="SSF56801">
    <property type="entry name" value="Acetyl-CoA synthetase-like"/>
    <property type="match status" value="4"/>
</dbReference>
<dbReference type="InterPro" id="IPR025110">
    <property type="entry name" value="AMP-bd_C"/>
</dbReference>
<dbReference type="PROSITE" id="PS50075">
    <property type="entry name" value="CARRIER"/>
    <property type="match status" value="5"/>
</dbReference>
<dbReference type="InterPro" id="IPR023213">
    <property type="entry name" value="CAT-like_dom_sf"/>
</dbReference>
<sequence length="5001" mass="527286">MSDSSNPEIVVPDGPRQFALSAAQRSLWFTQQAALDVPINVAQYVEIDGPIDAELFVAATSAVVQHAQFTQLRFVDTEDGLVGVYDPGLHYWADIIDLRDQPDPRAVAEEMMAQDYSRPLDPRVDRTARGCLFRLSDTKSLVYNRGHHLLSDGMGGKDRMVEALAAYHAAVTGEPAPAQKPVDLDLPARADAEYRASKRFGTDRAYWRDNMAGVGIAATLAHRPGRPAAVARRVASAVPPATMARLHEAAHRGSTMLPNVLVAAFAAYLGRAAAQGDEVIFQFPVAARTTAALRATPLPVANIVPLRTGVTGAGTVADALRTTQAALMGALRHQRYRGEDIWADVAGDESSGATPRTAAQERSGPMLNLMLFDREFPCGDARATFHILTVGPADDLTINIYPVPGEDQDSSLMIGVEANPNRYDDAEVAAHHGQFLSMLDTFADAFLREPDTRVDDLPLRFLEIDTDAGTETDTGARQPGSLWEALTDAAARRRHEPAVEYPGTSVPALLTFEQLHARAGRLGAQLRTVGARPGVTVAIAVASDADRLLAWWAVAASGAAALLVDPAAPQSIPHAVSGAPGALLVIADDATDPPAGVSAGEVWTLAGLADVAPAPGSAASRPDDTACVVHGVVGALGAADVVAIPQHAVATLIVDGVFAPAASGPGYGRLACMAPKASWASHLEMAACAAHGLRLVDPDTDLATHAVVPAGPLDETSAGAATTVLVVDSGTMPAPTVRFAFGRDVRTAYSPGGVLGPYTITDRIRPDRPIDRPLPSGRPRRGVDVAILDHRLRPLPPGITGDVYIAGTGAPQYVVGDGARTATMMVACPWQPGRRMVATGDRGHREPGTGDVVIDHRAGDIVEIDGVRVDLALLERAATEVSGVAVARVAVLGDGVGIALCLSPAGRRTAGESEDSDPRHVQASVRRRVNAELPTVLWLRRVAILESVPLDAVGVADRADVAELIAAAPESRAAQRRPSTPLEHAVADAVTHVLGVPDPSMDDELVQLGATSLGFMQLATHLGDSLRVVVSMRDLGEVTTLAELAAVLEAAEQGRSGPGRSGLGESPGNPGVTRYRPTRAQQEIWLLNRADRHATVYHLPVRLVLAEGVAADVVRAALVDVAARHEALRTVYPDTGGEPVAVVRGVGDARIPVPITTGTLDATGVELAVSAPFDLTVDMPWRAVVDETGAQTELVLVAHHIAVDEWSLHIVVDDFAHALRARLDGGEPVWTEDAVGFGAALNARSHAIDPTAEVHWAKIMREAPMRLALPEPARALPAGLTSGPATTLRRTIGRDARERASVRARNAGTTLNTLLCVSLSATMAEYSDTDDIVMSVPVSGRFTTEELRPVGMFVETVPVRTIGVRHSVVAEALARVGADLTAAITHADAAPTGLADVIFAYHASRPDLPGAAVFADVETLPTGQARTALELTVFDDPEGLSVALTVAGRRVDTVAAEHLLDRFVETVVALGVASPESVIARCLPVPTARTRSGGVRRTTPVDPIAALRRQADTRPDALAVVAGDATLTYRELRDRAEAVAIRLRENGVRPGDRVALILPRSADTVVAIVAVLMADAVYVPIEPGDPPSRTELILAATAPAAFIEDGTEVRPIVDGVRAQPVPGGAYVIHTSGSTGVPKAVMATRANLAAMLGAALDTIEATERDVWSWVHSYAFDFSVWEILGPLASGGQVVVLQRETVLDPRLLSAALDRYGVTVCSQTPTAFGNLIDPAVSATGVQPGPRTLRTVVFGGEPLSPNSLRNWAVAHPEVGLVNMYGITETTVHLTATEVDVDDERSDIGIPLDGVATAILGRDLRPVPVGAVGELYVSGDQVTLGYHNAPGVTATRFVADPNGSGRRMYRTGDRVRELAGGRMVYLDRTDDQVQIRGHRIELGEIVAALRDVPGVGDARVLVDPGSRPGDERLLAFVTEDGLADFDVLDALDEDHLRTACANRLPGHMVPVRVAIVDGWPMTSTGKLDRRRLTGLLPQIPGTSPRALTATEQSIVGAMRTVIGTEAVLDADTNFFAAGGTSLSAARLAAALAGTGDHVAVADVFEYPTVAALAAHIEATAHTVRPVDGVHPGLAPLATGADLTLTPEQMDLWLRWRTEPDFTGYLMPLALPVDARPDALRRALVEIVTRHDALCTVFPVGADGPVQRRLRDEYVVEVLEEALAATIPVADAESVAATLGTLHAPIDLAAELPWRVRIGEMDGQSWLLVVAHHIAVDGESFPILFAELGSALAGTLSARGEIDYREYSAWRSRTLAARHAELVAHWVSAFDRAVESLRLPELNPGNQHPSVPEAHSPDPHSPDRTVVHRTHRSLDRSETSILDELAVTRRSTPFIVVHTALAAVLARQAGTDVVTVGTALSGRLDPRLLAVPGLFARAVPLHTPIDLDLRFVDLLATVTAVDLGAFAHADLPLTEITEIADPERLKAGTPLFEVSFGAVPDELVAAGGDGGGAGMAPGGPALWGDPLFGVDVSMFRRDGALHLTMACTGAVASAARLDALCDLVIETIRRGVREPLRPVAALLAPAVSPPDLHAQSRTRGPETLDELLTGRLAAEPDAIAVVDRRHLGPGPGSALTNADLDRSATRVARELIASRIGPGDVVVALLPRSVFGVIATVAAARAGAAFVNVDPADPAGRKQMIVERCRPRAVLTLAAESVPAGVRAIALDEILARDPDPSARTPGPAPFDTTERVRPLSVDDVAYITFTSGTTGRPKGVQVTHRGLSGWARDTVTRLRLDPPDRVLHTYATGFDAHLMGVVPPLVAGATIVMCPPDVIAADELTGFVDAERVSVLLTTPSVLATMRSPELPGVRHVAVGGEPLGAGLVRDWTVGHTLSNEYGPTEATVAVSSARFTTDPSGPISIGSPLRGVGMYVLDSALRPVPDHTVGELYLAGNCLARGYLGDPSATARGFVADPHGDGGRMYRTGDLVHRRPDGTFVIHGRTDDQVKIRGVRLEPGEVDAALSGLPGVATSVTATRTTPAGEKILVSWVVAEDGAQAADLSRQLAHLLPRSMIPSAFVSVSALPIGRNGKIDVAALPDPDFAGAATAPAVRAGRPPAGATEELVSAVWAEVLGRPVASMDAGSDFFTEGGTSLSATQVTSRLAAATGADIGVRVIFEARTVAGVARRVDELLAGAGGVAVSAAPARLPVPEMLPLAYPQRRMWIHHHVEPLSTAYHVPVVLRIRGRVDLARLRKAVDEVVAAHAVLRTVYPDSPSGPRQRRIEHRSPVLRHRLVDAAAGPEGLRREIEGFLRLPFDLESESGFRATVFELDAADDPHTHLAAVLHHIAIDGWSTRVLLADLLRAYDGQRLSVAADEAFTYADFTQWQITRLGDPADPHSRYARELRYWASTLADAPGPLRLPGSVDPGGPGTGRNEAAGRVVGRLSASIVGTETLHQTAKTLSASVFQVAHAALAALLGQWTGERDLLIGVPVHGRHAPEWESVVGMFVNTVALRTDLHPGSTIRETVERARDAALAAQLHSEVPYEDVARMVRPDDRAAGDPLISVLLVNQDVVPQSSGEVVLAGPSSNDRGPGADSVVATLVPEFTATVDAKYDLEVVLAEQDDELHITVVHSASVPTEVARALLDDLRGFLLAAAGDPGQPFPVAGAPVADDVVAHPVPGAPFVGEPVPVASVRPASSAPLVRAITEVMAEVLEVPPGSVGEADDFFTLGGTSLSATRVTSALGRRLGVRVPTRVLFENPTPIALAQALTELLDEPADADPGRDAVAVPTVGTAEGEADLGDLPLAPTQRRMWVGAQMLGAVPIYAVPVVVPVPTGVGEPAVVTAVETLIDRHPALRTRYLASPDGPRQRVLGAWRPPIRRVGTARLATGDGIGMLGEAFDLSGEPPVRVWLITGDDEVTPVATVLIAHHIAMDGESAAIVERELTALLAGTDLGPAPTGFPVVARQMVADEERSRGDLLDFWRRALEGYSGELDLAQRRPAVRDLRTATIEYPLEAVVGQAVSSAARRSQASEFHILHAAVVLALAVQSGSDDIALATPASMRRDTGTAGTVGMLISTVVLRTRVAPGMTVGDLITRVRDEDLAALDHAAIAFDDVVALIDPPRVPGRHPLVQVAFSLADPADGPNPVANEPDSAGADADTDSADAWTVPRSEFDLHIVAVPDAGGWRLRVHHGRELFDEAMIRALGERLVAAVTAVVGEPSHRLAAVEPLTGAERGFVAGRARSSSPTGAEPLLAELLTEAVATFGDRPGIADENRSLSYRELDAWVSVTARALRRRGLGAGDAVAVVVPRSIESVVAIWAVSRIGGVCVPVDVTYPAARIDHVVAGARASVITSADIPAQPTEPVMSEPVTPVSRDALAYTITTSGTTGTPNVVGVTHRGVHRVAALADVESTDRVGMAISPGFDATFHDMLLPLAAGATLVVVPAGIAGGDDLTRFLDDTRVSVFTATPSVVRTLRPAAIGALRLVYIGGEALSADLAATWSEHAQVRNIYGPTETTVTVSTSAYRRGDPIRLGHPRPGIGAEVLDAQLRHVPPGVVGELYIGGTGVARGYLGDPALTAASFVAAPDGSRRYRTGDLVRWDRDTGELVYVGRADRQVKIRGQRVEPAEIDAVIVRAGADRSATVLRRGPVGPALVSYVVSPSVPVAELQAACRSSLPRHMVPSRIVALDDLPLSGAGKIDTRRLPEPVWSESVREPGTDTEAAVLDAFRTVLGEPTPEHGAGRAAGESATGIHVGMDDDFFAAGGHSLALLQLRDELATRTGRVLDAAELFGHRTPAEVARLLDGIAAVDLPAQRVLPLSPGPAERRPEIWCVHTAAGIVEPFRVLGDSLRSASVFGLQLPELVLAGRELPSTVEGIATLHVEAIRSTQPQGPYRLVGWSVGGVIAHEIARRLVELGAEVALLVLLDPRTPAELATVDDEELRAADHPLRELAERHDPEALRRFDERARSLAGAARSYDLGPVAVDKVVYVAAQDNPDPQEWARVVDPGGRGVVDVMYTDATHAQLGNSDVMARVARRIEEEW</sequence>
<reference evidence="6 7" key="1">
    <citation type="submission" date="2017-12" db="EMBL/GenBank/DDBJ databases">
        <title>Phylogenetic diversity of female urinary microbiome.</title>
        <authorList>
            <person name="Thomas-White K."/>
            <person name="Wolfe A.J."/>
        </authorList>
    </citation>
    <scope>NUCLEOTIDE SEQUENCE [LARGE SCALE GENOMIC DNA]</scope>
    <source>
        <strain evidence="6 7">UMB0777</strain>
    </source>
</reference>
<dbReference type="InterPro" id="IPR001242">
    <property type="entry name" value="Condensation_dom"/>
</dbReference>
<dbReference type="SUPFAM" id="SSF53474">
    <property type="entry name" value="alpha/beta-Hydrolases"/>
    <property type="match status" value="1"/>
</dbReference>
<comment type="cofactor">
    <cofactor evidence="1">
        <name>pantetheine 4'-phosphate</name>
        <dbReference type="ChEBI" id="CHEBI:47942"/>
    </cofactor>
</comment>
<dbReference type="Gene3D" id="3.30.300.30">
    <property type="match status" value="4"/>
</dbReference>
<keyword evidence="3" id="KW-0597">Phosphoprotein</keyword>
<evidence type="ECO:0000256" key="3">
    <source>
        <dbReference type="ARBA" id="ARBA00022553"/>
    </source>
</evidence>
<feature type="domain" description="Carrier" evidence="5">
    <location>
        <begin position="1995"/>
        <end position="2070"/>
    </location>
</feature>
<dbReference type="GO" id="GO:0044550">
    <property type="term" value="P:secondary metabolite biosynthetic process"/>
    <property type="evidence" value="ECO:0007669"/>
    <property type="project" value="TreeGrafter"/>
</dbReference>
<dbReference type="GO" id="GO:0003824">
    <property type="term" value="F:catalytic activity"/>
    <property type="evidence" value="ECO:0007669"/>
    <property type="project" value="InterPro"/>
</dbReference>
<dbReference type="EMBL" id="PKJC01000006">
    <property type="protein sequence ID" value="PKZ65526.1"/>
    <property type="molecule type" value="Genomic_DNA"/>
</dbReference>
<dbReference type="SUPFAM" id="SSF47336">
    <property type="entry name" value="ACP-like"/>
    <property type="match status" value="5"/>
</dbReference>
<dbReference type="InterPro" id="IPR045851">
    <property type="entry name" value="AMP-bd_C_sf"/>
</dbReference>
<dbReference type="PROSITE" id="PS00012">
    <property type="entry name" value="PHOSPHOPANTETHEINE"/>
    <property type="match status" value="1"/>
</dbReference>
<dbReference type="Pfam" id="PF00668">
    <property type="entry name" value="Condensation"/>
    <property type="match status" value="5"/>
</dbReference>
<dbReference type="SMART" id="SM00823">
    <property type="entry name" value="PKS_PP"/>
    <property type="match status" value="5"/>
</dbReference>
<feature type="compositionally biased region" description="Basic and acidic residues" evidence="4">
    <location>
        <begin position="2304"/>
        <end position="2322"/>
    </location>
</feature>
<keyword evidence="2" id="KW-0596">Phosphopantetheine</keyword>
<dbReference type="InterPro" id="IPR001031">
    <property type="entry name" value="Thioesterase"/>
</dbReference>
<dbReference type="Proteomes" id="UP000234662">
    <property type="component" value="Unassembled WGS sequence"/>
</dbReference>
<name>A0A2I1R8T6_9ACTN</name>
<dbReference type="InterPro" id="IPR029058">
    <property type="entry name" value="AB_hydrolase_fold"/>
</dbReference>
<dbReference type="PANTHER" id="PTHR45527">
    <property type="entry name" value="NONRIBOSOMAL PEPTIDE SYNTHETASE"/>
    <property type="match status" value="1"/>
</dbReference>
<comment type="caution">
    <text evidence="6">The sequence shown here is derived from an EMBL/GenBank/DDBJ whole genome shotgun (WGS) entry which is preliminary data.</text>
</comment>
<dbReference type="NCBIfam" id="NF003417">
    <property type="entry name" value="PRK04813.1"/>
    <property type="match status" value="5"/>
</dbReference>
<proteinExistence type="predicted"/>
<protein>
    <submittedName>
        <fullName evidence="6">Non-ribosomal peptide synthetase</fullName>
    </submittedName>
</protein>
<feature type="domain" description="Carrier" evidence="5">
    <location>
        <begin position="4673"/>
        <end position="4765"/>
    </location>
</feature>
<dbReference type="GO" id="GO:0031177">
    <property type="term" value="F:phosphopantetheine binding"/>
    <property type="evidence" value="ECO:0007669"/>
    <property type="project" value="InterPro"/>
</dbReference>
<dbReference type="PROSITE" id="PS00455">
    <property type="entry name" value="AMP_BINDING"/>
    <property type="match status" value="2"/>
</dbReference>
<dbReference type="STRING" id="2055.BCM27_05770"/>
<evidence type="ECO:0000256" key="2">
    <source>
        <dbReference type="ARBA" id="ARBA00022450"/>
    </source>
</evidence>
<dbReference type="InterPro" id="IPR020802">
    <property type="entry name" value="TesA-like"/>
</dbReference>
<dbReference type="GO" id="GO:0005737">
    <property type="term" value="C:cytoplasm"/>
    <property type="evidence" value="ECO:0007669"/>
    <property type="project" value="TreeGrafter"/>
</dbReference>
<dbReference type="InterPro" id="IPR036736">
    <property type="entry name" value="ACP-like_sf"/>
</dbReference>
<dbReference type="InterPro" id="IPR020806">
    <property type="entry name" value="PKS_PP-bd"/>
</dbReference>
<evidence type="ECO:0000256" key="4">
    <source>
        <dbReference type="SAM" id="MobiDB-lite"/>
    </source>
</evidence>
<organism evidence="6 7">
    <name type="scientific">Gordonia terrae</name>
    <dbReference type="NCBI Taxonomy" id="2055"/>
    <lineage>
        <taxon>Bacteria</taxon>
        <taxon>Bacillati</taxon>
        <taxon>Actinomycetota</taxon>
        <taxon>Actinomycetes</taxon>
        <taxon>Mycobacteriales</taxon>
        <taxon>Gordoniaceae</taxon>
        <taxon>Gordonia</taxon>
    </lineage>
</organism>
<feature type="domain" description="Carrier" evidence="5">
    <location>
        <begin position="3066"/>
        <end position="3143"/>
    </location>
</feature>
<dbReference type="Pfam" id="PF00501">
    <property type="entry name" value="AMP-binding"/>
    <property type="match status" value="3"/>
</dbReference>
<evidence type="ECO:0000259" key="5">
    <source>
        <dbReference type="PROSITE" id="PS50075"/>
    </source>
</evidence>
<feature type="region of interest" description="Disordered" evidence="4">
    <location>
        <begin position="1052"/>
        <end position="1075"/>
    </location>
</feature>
<dbReference type="Gene3D" id="3.40.50.1820">
    <property type="entry name" value="alpha/beta hydrolase"/>
    <property type="match status" value="1"/>
</dbReference>